<reference evidence="6 7" key="1">
    <citation type="submission" date="2022-11" db="EMBL/GenBank/DDBJ databases">
        <title>Spartinivicinus poritis sp. nov., isolated from scleractinian coral Porites lutea.</title>
        <authorList>
            <person name="Zhang G."/>
            <person name="Cai L."/>
            <person name="Wei Q."/>
        </authorList>
    </citation>
    <scope>NUCLEOTIDE SEQUENCE [LARGE SCALE GENOMIC DNA]</scope>
    <source>
        <strain evidence="6 7">A2-2</strain>
    </source>
</reference>
<keyword evidence="7" id="KW-1185">Reference proteome</keyword>
<evidence type="ECO:0000256" key="3">
    <source>
        <dbReference type="ARBA" id="ARBA00023239"/>
    </source>
</evidence>
<dbReference type="InterPro" id="IPR011766">
    <property type="entry name" value="TPP_enzyme_TPP-bd"/>
</dbReference>
<dbReference type="SUPFAM" id="SSF52518">
    <property type="entry name" value="Thiamin diphosphate-binding fold (THDP-binding)"/>
    <property type="match status" value="2"/>
</dbReference>
<proteinExistence type="predicted"/>
<evidence type="ECO:0000256" key="2">
    <source>
        <dbReference type="ARBA" id="ARBA00023052"/>
    </source>
</evidence>
<dbReference type="InterPro" id="IPR029061">
    <property type="entry name" value="THDP-binding"/>
</dbReference>
<dbReference type="InterPro" id="IPR051818">
    <property type="entry name" value="TPP_dependent_decarboxylase"/>
</dbReference>
<accession>A0ABT5U7V5</accession>
<dbReference type="CDD" id="cd07035">
    <property type="entry name" value="TPP_PYR_POX_like"/>
    <property type="match status" value="1"/>
</dbReference>
<evidence type="ECO:0000313" key="7">
    <source>
        <dbReference type="Proteomes" id="UP001528823"/>
    </source>
</evidence>
<comment type="caution">
    <text evidence="6">The sequence shown here is derived from an EMBL/GenBank/DDBJ whole genome shotgun (WGS) entry which is preliminary data.</text>
</comment>
<organism evidence="6 7">
    <name type="scientific">Spartinivicinus poritis</name>
    <dbReference type="NCBI Taxonomy" id="2994640"/>
    <lineage>
        <taxon>Bacteria</taxon>
        <taxon>Pseudomonadati</taxon>
        <taxon>Pseudomonadota</taxon>
        <taxon>Gammaproteobacteria</taxon>
        <taxon>Oceanospirillales</taxon>
        <taxon>Zooshikellaceae</taxon>
        <taxon>Spartinivicinus</taxon>
    </lineage>
</organism>
<evidence type="ECO:0000259" key="5">
    <source>
        <dbReference type="Pfam" id="PF02776"/>
    </source>
</evidence>
<dbReference type="NCBIfam" id="TIGR03297">
    <property type="entry name" value="Ppyr-DeCO2ase"/>
    <property type="match status" value="1"/>
</dbReference>
<dbReference type="Pfam" id="PF02775">
    <property type="entry name" value="TPP_enzyme_C"/>
    <property type="match status" value="1"/>
</dbReference>
<name>A0ABT5U7V5_9GAMM</name>
<evidence type="ECO:0000259" key="4">
    <source>
        <dbReference type="Pfam" id="PF02775"/>
    </source>
</evidence>
<dbReference type="RefSeq" id="WP_274688812.1">
    <property type="nucleotide sequence ID" value="NZ_JAPMOU010000011.1"/>
</dbReference>
<protein>
    <submittedName>
        <fullName evidence="6">Phosphonopyruvate decarboxylase</fullName>
        <ecNumber evidence="6">4.1.1.82</ecNumber>
    </submittedName>
</protein>
<sequence length="369" mass="39262">MVNVQHFVSALIDWKICCFTGVPCSYLTPLVNEVIARPDTRYLMAANEGEALSIASGLWLAGNKAVVLSQNSGLGNMINPLTSLNAPFRIPVLLLMTWRGQPGTQDEPQHELMGSITPSLLEKCGVSWSLLPEDPGQMESSLKMAIDTMEQQQAPHALIMTGDQFEGGVHVPSSINAPHIKTVLPARADALETLLAHADPEGVMIATTGKTGRELFTLADRPEHLYCVGSMGYTSAIAHGVALGCPSRRVYVIDGDGAALMHAGSMSSIGASAPANLVHIVLDNGCYDSTGAQPTSAQSTDFVRLALAFGYTSGHRCTSLADFARALNELDESGPCLLHLTIQPGSMKALGRPTIAPPEVARRLKRRIG</sequence>
<evidence type="ECO:0000256" key="1">
    <source>
        <dbReference type="ARBA" id="ARBA00022793"/>
    </source>
</evidence>
<dbReference type="InterPro" id="IPR012001">
    <property type="entry name" value="Thiamin_PyroP_enz_TPP-bd_dom"/>
</dbReference>
<evidence type="ECO:0000313" key="6">
    <source>
        <dbReference type="EMBL" id="MDE1462458.1"/>
    </source>
</evidence>
<keyword evidence="3 6" id="KW-0456">Lyase</keyword>
<gene>
    <name evidence="6" type="primary">aepY</name>
    <name evidence="6" type="ORF">ORQ98_10790</name>
</gene>
<keyword evidence="1" id="KW-0210">Decarboxylase</keyword>
<dbReference type="EMBL" id="JAPMOU010000011">
    <property type="protein sequence ID" value="MDE1462458.1"/>
    <property type="molecule type" value="Genomic_DNA"/>
</dbReference>
<dbReference type="GO" id="GO:0033980">
    <property type="term" value="F:phosphonopyruvate decarboxylase activity"/>
    <property type="evidence" value="ECO:0007669"/>
    <property type="project" value="UniProtKB-EC"/>
</dbReference>
<dbReference type="PANTHER" id="PTHR42818">
    <property type="entry name" value="SULFOPYRUVATE DECARBOXYLASE SUBUNIT ALPHA"/>
    <property type="match status" value="1"/>
</dbReference>
<feature type="domain" description="Thiamine pyrophosphate enzyme N-terminal TPP-binding" evidence="5">
    <location>
        <begin position="5"/>
        <end position="109"/>
    </location>
</feature>
<dbReference type="EC" id="4.1.1.82" evidence="6"/>
<dbReference type="InterPro" id="IPR017684">
    <property type="entry name" value="Phosphono-pyrv_decarboxylase"/>
</dbReference>
<keyword evidence="2" id="KW-0786">Thiamine pyrophosphate</keyword>
<dbReference type="Gene3D" id="3.40.50.970">
    <property type="match status" value="2"/>
</dbReference>
<dbReference type="Pfam" id="PF02776">
    <property type="entry name" value="TPP_enzyme_N"/>
    <property type="match status" value="1"/>
</dbReference>
<dbReference type="Proteomes" id="UP001528823">
    <property type="component" value="Unassembled WGS sequence"/>
</dbReference>
<feature type="domain" description="Thiamine pyrophosphate enzyme TPP-binding" evidence="4">
    <location>
        <begin position="227"/>
        <end position="339"/>
    </location>
</feature>
<dbReference type="PANTHER" id="PTHR42818:SF1">
    <property type="entry name" value="SULFOPYRUVATE DECARBOXYLASE"/>
    <property type="match status" value="1"/>
</dbReference>